<feature type="compositionally biased region" description="Polar residues" evidence="1">
    <location>
        <begin position="1"/>
        <end position="25"/>
    </location>
</feature>
<protein>
    <submittedName>
        <fullName evidence="2">Uncharacterized protein</fullName>
    </submittedName>
</protein>
<feature type="region of interest" description="Disordered" evidence="1">
    <location>
        <begin position="1"/>
        <end position="50"/>
    </location>
</feature>
<keyword evidence="3" id="KW-1185">Reference proteome</keyword>
<dbReference type="Proteomes" id="UP000673691">
    <property type="component" value="Unassembled WGS sequence"/>
</dbReference>
<sequence>NSSRSTSNTTAVRSSRKASSIPTSCSTPWTTTRSASSRSHRNPRASARRGYKREAAILRSTASSWYRVRKLSLLLPRRRHATGRCRRELQAAFPTSWPAVRRQRGCRVGARTGGRRRCGNTGCPGRACRTTRQKTRLRAPCRRRKFPKGEEGFFFCGVVVCRVRDNLIIT</sequence>
<accession>A0A8H8A0M0</accession>
<dbReference type="EMBL" id="JAEFCI010001336">
    <property type="protein sequence ID" value="KAG5462973.1"/>
    <property type="molecule type" value="Genomic_DNA"/>
</dbReference>
<comment type="caution">
    <text evidence="2">The sequence shown here is derived from an EMBL/GenBank/DDBJ whole genome shotgun (WGS) entry which is preliminary data.</text>
</comment>
<dbReference type="AlphaFoldDB" id="A0A8H8A0M0"/>
<evidence type="ECO:0000313" key="3">
    <source>
        <dbReference type="Proteomes" id="UP000673691"/>
    </source>
</evidence>
<feature type="compositionally biased region" description="Low complexity" evidence="1">
    <location>
        <begin position="26"/>
        <end position="37"/>
    </location>
</feature>
<organism evidence="2 3">
    <name type="scientific">Olpidium bornovanus</name>
    <dbReference type="NCBI Taxonomy" id="278681"/>
    <lineage>
        <taxon>Eukaryota</taxon>
        <taxon>Fungi</taxon>
        <taxon>Fungi incertae sedis</taxon>
        <taxon>Olpidiomycota</taxon>
        <taxon>Olpidiomycotina</taxon>
        <taxon>Olpidiomycetes</taxon>
        <taxon>Olpidiales</taxon>
        <taxon>Olpidiaceae</taxon>
        <taxon>Olpidium</taxon>
    </lineage>
</organism>
<reference evidence="2 3" key="1">
    <citation type="journal article" name="Sci. Rep.">
        <title>Genome-scale phylogenetic analyses confirm Olpidium as the closest living zoosporic fungus to the non-flagellated, terrestrial fungi.</title>
        <authorList>
            <person name="Chang Y."/>
            <person name="Rochon D."/>
            <person name="Sekimoto S."/>
            <person name="Wang Y."/>
            <person name="Chovatia M."/>
            <person name="Sandor L."/>
            <person name="Salamov A."/>
            <person name="Grigoriev I.V."/>
            <person name="Stajich J.E."/>
            <person name="Spatafora J.W."/>
        </authorList>
    </citation>
    <scope>NUCLEOTIDE SEQUENCE [LARGE SCALE GENOMIC DNA]</scope>
    <source>
        <strain evidence="2">S191</strain>
    </source>
</reference>
<gene>
    <name evidence="2" type="ORF">BJ554DRAFT_2569</name>
</gene>
<proteinExistence type="predicted"/>
<evidence type="ECO:0000256" key="1">
    <source>
        <dbReference type="SAM" id="MobiDB-lite"/>
    </source>
</evidence>
<evidence type="ECO:0000313" key="2">
    <source>
        <dbReference type="EMBL" id="KAG5462973.1"/>
    </source>
</evidence>
<feature type="compositionally biased region" description="Basic residues" evidence="1">
    <location>
        <begin position="38"/>
        <end position="50"/>
    </location>
</feature>
<feature type="non-terminal residue" evidence="2">
    <location>
        <position position="1"/>
    </location>
</feature>
<name>A0A8H8A0M0_9FUNG</name>